<evidence type="ECO:0000313" key="3">
    <source>
        <dbReference type="EMBL" id="MQL56515.1"/>
    </source>
</evidence>
<sequence length="470" mass="53313">MFIYIFNSVKDMESKNFVIDEYDIKLDYERDRLYGLSKDSIIELSKLKKEPEWMLKLRLKYFEKALSLPKSNWLPVDLDLSNYNIYTKPKIKASSYEELPQSLKEYYDKLGIPESERKFLAGAVSILDSEAIYSKSQEILEKKGIIMMPMEEAVKKYDILKDYFMNALDSQYQIAALHAATWSGGVFVYVPKGVHLEIPIEGIFIIGSENTIQAEHTIIIADEGSSVTYVEGCFAPRLSTSSIHNGGVEVYVKDNARVKYITIQNWSSNIINISNKRGITYRNANLHWIEGSLGGYHSFSYPSTILEGENSSSTSMLLTLAGEEGEWKEGGSKMIHRAPNTKSKIISKSVSFNGGNASYRGLVKIEKGAKNSKAYVKCDSLVLDEKSRAYTFPHNQVFEDTAEVAHEAYTAKMSIDQLFYLENRGFEEKEALSMLVTGFMDDIIREFPFQYATMLNNLMRLELDKIGALA</sequence>
<dbReference type="NCBIfam" id="TIGR01980">
    <property type="entry name" value="sufB"/>
    <property type="match status" value="1"/>
</dbReference>
<name>A0A650CVT8_ACIAM</name>
<evidence type="ECO:0000259" key="2">
    <source>
        <dbReference type="Pfam" id="PF01458"/>
    </source>
</evidence>
<dbReference type="Proteomes" id="UP000474054">
    <property type="component" value="Unassembled WGS sequence"/>
</dbReference>
<keyword evidence="5" id="KW-1185">Reference proteome</keyword>
<dbReference type="KEGG" id="aamb:D1866_08030"/>
<feature type="domain" description="SUF system FeS cluster assembly SufBD core" evidence="2">
    <location>
        <begin position="204"/>
        <end position="439"/>
    </location>
</feature>
<dbReference type="InterPro" id="IPR000825">
    <property type="entry name" value="SUF_FeS_clus_asmbl_SufBD_core"/>
</dbReference>
<organism evidence="4 5">
    <name type="scientific">Acidianus ambivalens</name>
    <name type="common">Desulfurolobus ambivalens</name>
    <dbReference type="NCBI Taxonomy" id="2283"/>
    <lineage>
        <taxon>Archaea</taxon>
        <taxon>Thermoproteota</taxon>
        <taxon>Thermoprotei</taxon>
        <taxon>Sulfolobales</taxon>
        <taxon>Sulfolobaceae</taxon>
        <taxon>Acidianus</taxon>
    </lineage>
</organism>
<gene>
    <name evidence="4" type="primary">sufB</name>
    <name evidence="4" type="ORF">D1866_08030</name>
    <name evidence="3" type="ORF">GFB69_12655</name>
</gene>
<dbReference type="PANTHER" id="PTHR30508:SF1">
    <property type="entry name" value="UPF0051 PROTEIN ABCI8, CHLOROPLASTIC-RELATED"/>
    <property type="match status" value="1"/>
</dbReference>
<dbReference type="AlphaFoldDB" id="A0A650CVT8"/>
<protein>
    <submittedName>
        <fullName evidence="4">Fe-S cluster assembly protein SufB</fullName>
    </submittedName>
</protein>
<dbReference type="SUPFAM" id="SSF101960">
    <property type="entry name" value="Stabilizer of iron transporter SufD"/>
    <property type="match status" value="1"/>
</dbReference>
<dbReference type="EMBL" id="CP045482">
    <property type="protein sequence ID" value="QGR21960.1"/>
    <property type="molecule type" value="Genomic_DNA"/>
</dbReference>
<proteinExistence type="inferred from homology"/>
<dbReference type="EMBL" id="WHYS01000005">
    <property type="protein sequence ID" value="MQL56515.1"/>
    <property type="molecule type" value="Genomic_DNA"/>
</dbReference>
<dbReference type="Proteomes" id="UP000426328">
    <property type="component" value="Chromosome"/>
</dbReference>
<dbReference type="InterPro" id="IPR010231">
    <property type="entry name" value="SUF_FeS_clus_asmbl_SufB"/>
</dbReference>
<dbReference type="InterPro" id="IPR055346">
    <property type="entry name" value="Fe-S_cluster_assembly_SufBD"/>
</dbReference>
<reference evidence="3 6" key="1">
    <citation type="submission" date="2019-10" db="EMBL/GenBank/DDBJ databases">
        <title>Comparative genomics of sulfur disproportionating microorganisms.</title>
        <authorList>
            <person name="Ward L.M."/>
            <person name="Bertran E."/>
            <person name="Johnston D."/>
        </authorList>
    </citation>
    <scope>NUCLEOTIDE SEQUENCE [LARGE SCALE GENOMIC DNA]</scope>
    <source>
        <strain evidence="3 6">DSM 3772</strain>
    </source>
</reference>
<dbReference type="InterPro" id="IPR037284">
    <property type="entry name" value="SUF_FeS_clus_asmbl_SufBD_sf"/>
</dbReference>
<evidence type="ECO:0000313" key="6">
    <source>
        <dbReference type="Proteomes" id="UP000474054"/>
    </source>
</evidence>
<comment type="similarity">
    <text evidence="1">Belongs to the iron-sulfur cluster assembly SufBD family.</text>
</comment>
<dbReference type="PANTHER" id="PTHR30508">
    <property type="entry name" value="FES CLUSTER ASSEMBLY PROTEIN SUF"/>
    <property type="match status" value="1"/>
</dbReference>
<reference evidence="4 5" key="2">
    <citation type="submission" date="2019-10" db="EMBL/GenBank/DDBJ databases">
        <title>Genome Sequences from Six Type Strain Members of the Archaeal Family Sulfolobaceae: Acidianus ambivalens, Acidianus infernus, Metallosphaera prunae, Stygiolobus azoricus, Sulfolobus metallicus, and Sulfurisphaera ohwakuensis.</title>
        <authorList>
            <person name="Counts J.A."/>
            <person name="Kelly R.M."/>
        </authorList>
    </citation>
    <scope>NUCLEOTIDE SEQUENCE [LARGE SCALE GENOMIC DNA]</scope>
    <source>
        <strain evidence="4 5">LEI 10</strain>
    </source>
</reference>
<evidence type="ECO:0000256" key="1">
    <source>
        <dbReference type="ARBA" id="ARBA00043967"/>
    </source>
</evidence>
<evidence type="ECO:0000313" key="4">
    <source>
        <dbReference type="EMBL" id="QGR21960.1"/>
    </source>
</evidence>
<evidence type="ECO:0000313" key="5">
    <source>
        <dbReference type="Proteomes" id="UP000426328"/>
    </source>
</evidence>
<dbReference type="GO" id="GO:0016226">
    <property type="term" value="P:iron-sulfur cluster assembly"/>
    <property type="evidence" value="ECO:0007669"/>
    <property type="project" value="InterPro"/>
</dbReference>
<dbReference type="Pfam" id="PF01458">
    <property type="entry name" value="SUFBD_core"/>
    <property type="match status" value="1"/>
</dbReference>
<accession>A0A650CVT8</accession>